<dbReference type="AlphaFoldDB" id="B9LRY1"/>
<dbReference type="GO" id="GO:0005085">
    <property type="term" value="F:guanyl-nucleotide exchange factor activity"/>
    <property type="evidence" value="ECO:0007669"/>
    <property type="project" value="TreeGrafter"/>
</dbReference>
<keyword evidence="2 5" id="KW-0396">Initiation factor</keyword>
<dbReference type="InterPro" id="IPR042529">
    <property type="entry name" value="IF_2B-like_C"/>
</dbReference>
<comment type="similarity">
    <text evidence="1 4">Belongs to the eIF-2B alpha/beta/delta subunits family.</text>
</comment>
<proteinExistence type="inferred from homology"/>
<reference evidence="5 6" key="1">
    <citation type="journal article" date="2016" name="Stand. Genomic Sci.">
        <title>Complete genome sequence of the Antarctic Halorubrum lacusprofundi type strain ACAM 34.</title>
        <authorList>
            <person name="Anderson I.J."/>
            <person name="DasSarma P."/>
            <person name="Lucas S."/>
            <person name="Copeland A."/>
            <person name="Lapidus A."/>
            <person name="Del Rio T.G."/>
            <person name="Tice H."/>
            <person name="Dalin E."/>
            <person name="Bruce D.C."/>
            <person name="Goodwin L."/>
            <person name="Pitluck S."/>
            <person name="Sims D."/>
            <person name="Brettin T.S."/>
            <person name="Detter J.C."/>
            <person name="Han C.S."/>
            <person name="Larimer F."/>
            <person name="Hauser L."/>
            <person name="Land M."/>
            <person name="Ivanova N."/>
            <person name="Richardson P."/>
            <person name="Cavicchioli R."/>
            <person name="DasSarma S."/>
            <person name="Woese C.R."/>
            <person name="Kyrpides N.C."/>
        </authorList>
    </citation>
    <scope>NUCLEOTIDE SEQUENCE [LARGE SCALE GENOMIC DNA]</scope>
    <source>
        <strain evidence="6">ATCC 49239 / DSM 5036 / JCM 8891 / ACAM 34</strain>
    </source>
</reference>
<dbReference type="SUPFAM" id="SSF100950">
    <property type="entry name" value="NagB/RpiA/CoA transferase-like"/>
    <property type="match status" value="1"/>
</dbReference>
<dbReference type="KEGG" id="hla:Hlac_2279"/>
<evidence type="ECO:0000313" key="5">
    <source>
        <dbReference type="EMBL" id="ACM57855.1"/>
    </source>
</evidence>
<gene>
    <name evidence="5" type="ordered locus">Hlac_2279</name>
</gene>
<dbReference type="EMBL" id="CP001365">
    <property type="protein sequence ID" value="ACM57855.1"/>
    <property type="molecule type" value="Genomic_DNA"/>
</dbReference>
<keyword evidence="6" id="KW-1185">Reference proteome</keyword>
<evidence type="ECO:0000256" key="4">
    <source>
        <dbReference type="RuleBase" id="RU003814"/>
    </source>
</evidence>
<dbReference type="Gene3D" id="1.20.120.420">
    <property type="entry name" value="translation initiation factor eif-2b, domain 1"/>
    <property type="match status" value="1"/>
</dbReference>
<dbReference type="InterPro" id="IPR051501">
    <property type="entry name" value="eIF2B_alpha/beta/delta"/>
</dbReference>
<protein>
    <submittedName>
        <fullName evidence="5">Initiation factor 2B related</fullName>
    </submittedName>
</protein>
<dbReference type="HOGENOM" id="CLU_016218_2_2_2"/>
<evidence type="ECO:0000313" key="6">
    <source>
        <dbReference type="Proteomes" id="UP000000740"/>
    </source>
</evidence>
<dbReference type="eggNOG" id="arCOG01124">
    <property type="taxonomic scope" value="Archaea"/>
</dbReference>
<dbReference type="InterPro" id="IPR037171">
    <property type="entry name" value="NagB/RpiA_transferase-like"/>
</dbReference>
<dbReference type="GO" id="GO:0003743">
    <property type="term" value="F:translation initiation factor activity"/>
    <property type="evidence" value="ECO:0007669"/>
    <property type="project" value="UniProtKB-KW"/>
</dbReference>
<accession>B9LRY1</accession>
<keyword evidence="3" id="KW-0648">Protein biosynthesis</keyword>
<evidence type="ECO:0000256" key="3">
    <source>
        <dbReference type="ARBA" id="ARBA00022917"/>
    </source>
</evidence>
<dbReference type="Gene3D" id="3.40.50.10470">
    <property type="entry name" value="Translation initiation factor eif-2b, domain 2"/>
    <property type="match status" value="1"/>
</dbReference>
<dbReference type="InterPro" id="IPR027363">
    <property type="entry name" value="M1Pi_N"/>
</dbReference>
<organism evidence="5 6">
    <name type="scientific">Halorubrum lacusprofundi (strain ATCC 49239 / DSM 5036 / JCM 8891 / ACAM 34)</name>
    <dbReference type="NCBI Taxonomy" id="416348"/>
    <lineage>
        <taxon>Archaea</taxon>
        <taxon>Methanobacteriati</taxon>
        <taxon>Methanobacteriota</taxon>
        <taxon>Stenosarchaea group</taxon>
        <taxon>Halobacteria</taxon>
        <taxon>Halobacteriales</taxon>
        <taxon>Haloferacaceae</taxon>
        <taxon>Halorubrum</taxon>
    </lineage>
</organism>
<sequence>MYDGSQSVDLIHALSVRQDPGTPLNWDDDSSSMIDETVAEIRAMRTHSTSAVAVKATRSLADLLDREYVTVDEFERDLEHNAGVLRRSNPSHAALHNAMREVERSIVGEATSVEDGKQRLEDTIDRVVDDIETAKGEAAANATERIEDGDTLLVHDYSTTVLEAIENAARDGAHLTVYVTEARPRTLGRKTARVLAGIARVDTRMVVDSAMGYALRDCDQVLLGITCMTGGTYYNRIGTFPLVVTARELGVPVTAVGSDAKRIEEFRFENEFRDAVEVMREPVEDVTIENPSYDATPIGMLDTIITDDGIVE</sequence>
<dbReference type="Pfam" id="PF01008">
    <property type="entry name" value="IF-2B"/>
    <property type="match status" value="1"/>
</dbReference>
<dbReference type="PANTHER" id="PTHR45860">
    <property type="entry name" value="TRANSLATION INITIATION FACTOR EIF-2B SUBUNIT ALPHA"/>
    <property type="match status" value="1"/>
</dbReference>
<dbReference type="PANTHER" id="PTHR45860:SF1">
    <property type="entry name" value="TRANSLATION INITIATION FACTOR EIF-2B SUBUNIT ALPHA"/>
    <property type="match status" value="1"/>
</dbReference>
<name>B9LRY1_HALLT</name>
<evidence type="ECO:0000256" key="1">
    <source>
        <dbReference type="ARBA" id="ARBA00007251"/>
    </source>
</evidence>
<dbReference type="InterPro" id="IPR000649">
    <property type="entry name" value="IF-2B-related"/>
</dbReference>
<dbReference type="Proteomes" id="UP000000740">
    <property type="component" value="Chromosome 1"/>
</dbReference>
<evidence type="ECO:0000256" key="2">
    <source>
        <dbReference type="ARBA" id="ARBA00022540"/>
    </source>
</evidence>